<organism evidence="1 2">
    <name type="scientific">Humidesulfovibrio mexicanus</name>
    <dbReference type="NCBI Taxonomy" id="147047"/>
    <lineage>
        <taxon>Bacteria</taxon>
        <taxon>Pseudomonadati</taxon>
        <taxon>Thermodesulfobacteriota</taxon>
        <taxon>Desulfovibrionia</taxon>
        <taxon>Desulfovibrionales</taxon>
        <taxon>Desulfovibrionaceae</taxon>
        <taxon>Humidesulfovibrio</taxon>
    </lineage>
</organism>
<dbReference type="AlphaFoldDB" id="A0A239AIG0"/>
<gene>
    <name evidence="1" type="ORF">SAMN04488503_2007</name>
</gene>
<reference evidence="1 2" key="1">
    <citation type="submission" date="2017-06" db="EMBL/GenBank/DDBJ databases">
        <authorList>
            <person name="Kim H.J."/>
            <person name="Triplett B.A."/>
        </authorList>
    </citation>
    <scope>NUCLEOTIDE SEQUENCE [LARGE SCALE GENOMIC DNA]</scope>
    <source>
        <strain evidence="1 2">DSM 13116</strain>
    </source>
</reference>
<evidence type="ECO:0000313" key="2">
    <source>
        <dbReference type="Proteomes" id="UP000198324"/>
    </source>
</evidence>
<evidence type="ECO:0000313" key="1">
    <source>
        <dbReference type="EMBL" id="SNR95435.1"/>
    </source>
</evidence>
<accession>A0A239AIG0</accession>
<protein>
    <submittedName>
        <fullName evidence="1">Uncharacterized protein</fullName>
    </submittedName>
</protein>
<proteinExistence type="predicted"/>
<keyword evidence="2" id="KW-1185">Reference proteome</keyword>
<dbReference type="EMBL" id="FZOC01000004">
    <property type="protein sequence ID" value="SNR95435.1"/>
    <property type="molecule type" value="Genomic_DNA"/>
</dbReference>
<sequence length="74" mass="8461">MAYTRNFFIGPWLVRLVADFSRPWGIILFGGRFARFAWCWGQAESRTSFWHYRLLTVGPLGIAVGRVIRIGQGG</sequence>
<name>A0A239AIG0_9BACT</name>
<dbReference type="RefSeq" id="WP_089274241.1">
    <property type="nucleotide sequence ID" value="NZ_FZOC01000004.1"/>
</dbReference>
<dbReference type="Proteomes" id="UP000198324">
    <property type="component" value="Unassembled WGS sequence"/>
</dbReference>